<dbReference type="GO" id="GO:0005737">
    <property type="term" value="C:cytoplasm"/>
    <property type="evidence" value="ECO:0007669"/>
    <property type="project" value="TreeGrafter"/>
</dbReference>
<dbReference type="PANTHER" id="PTHR48079:SF6">
    <property type="entry name" value="NAD(P)-BINDING DOMAIN-CONTAINING PROTEIN-RELATED"/>
    <property type="match status" value="1"/>
</dbReference>
<dbReference type="EMBL" id="JAAAMJ010000005">
    <property type="protein sequence ID" value="NDV86918.1"/>
    <property type="molecule type" value="Genomic_DNA"/>
</dbReference>
<accession>A0A6L9MGY0</accession>
<organism evidence="2 3">
    <name type="scientific">Aurantimonas aggregata</name>
    <dbReference type="NCBI Taxonomy" id="2047720"/>
    <lineage>
        <taxon>Bacteria</taxon>
        <taxon>Pseudomonadati</taxon>
        <taxon>Pseudomonadota</taxon>
        <taxon>Alphaproteobacteria</taxon>
        <taxon>Hyphomicrobiales</taxon>
        <taxon>Aurantimonadaceae</taxon>
        <taxon>Aurantimonas</taxon>
    </lineage>
</organism>
<keyword evidence="3" id="KW-1185">Reference proteome</keyword>
<dbReference type="InterPro" id="IPR051783">
    <property type="entry name" value="NAD(P)-dependent_oxidoreduct"/>
</dbReference>
<dbReference type="Pfam" id="PF01370">
    <property type="entry name" value="Epimerase"/>
    <property type="match status" value="1"/>
</dbReference>
<evidence type="ECO:0000313" key="3">
    <source>
        <dbReference type="Proteomes" id="UP000476332"/>
    </source>
</evidence>
<dbReference type="SUPFAM" id="SSF51735">
    <property type="entry name" value="NAD(P)-binding Rossmann-fold domains"/>
    <property type="match status" value="1"/>
</dbReference>
<feature type="domain" description="NAD-dependent epimerase/dehydratase" evidence="1">
    <location>
        <begin position="3"/>
        <end position="226"/>
    </location>
</feature>
<evidence type="ECO:0000259" key="1">
    <source>
        <dbReference type="Pfam" id="PF01370"/>
    </source>
</evidence>
<dbReference type="AlphaFoldDB" id="A0A6L9MGY0"/>
<proteinExistence type="predicted"/>
<comment type="caution">
    <text evidence="2">The sequence shown here is derived from an EMBL/GenBank/DDBJ whole genome shotgun (WGS) entry which is preliminary data.</text>
</comment>
<gene>
    <name evidence="2" type="ORF">GTW51_09400</name>
</gene>
<dbReference type="InterPro" id="IPR001509">
    <property type="entry name" value="Epimerase_deHydtase"/>
</dbReference>
<dbReference type="PANTHER" id="PTHR48079">
    <property type="entry name" value="PROTEIN YEEZ"/>
    <property type="match status" value="1"/>
</dbReference>
<dbReference type="GO" id="GO:0004029">
    <property type="term" value="F:aldehyde dehydrogenase (NAD+) activity"/>
    <property type="evidence" value="ECO:0007669"/>
    <property type="project" value="TreeGrafter"/>
</dbReference>
<protein>
    <submittedName>
        <fullName evidence="2">NAD-dependent epimerase/dehydratase family protein</fullName>
    </submittedName>
</protein>
<reference evidence="2 3" key="1">
    <citation type="submission" date="2020-01" db="EMBL/GenBank/DDBJ databases">
        <title>Genomes of bacteria type strains.</title>
        <authorList>
            <person name="Chen J."/>
            <person name="Zhu S."/>
            <person name="Chen J."/>
        </authorList>
    </citation>
    <scope>NUCLEOTIDE SEQUENCE [LARGE SCALE GENOMIC DNA]</scope>
    <source>
        <strain evidence="2 3">KCTC 52919</strain>
    </source>
</reference>
<dbReference type="RefSeq" id="WP_163043661.1">
    <property type="nucleotide sequence ID" value="NZ_JAAAMJ010000005.1"/>
</dbReference>
<evidence type="ECO:0000313" key="2">
    <source>
        <dbReference type="EMBL" id="NDV86918.1"/>
    </source>
</evidence>
<dbReference type="Proteomes" id="UP000476332">
    <property type="component" value="Unassembled WGS sequence"/>
</dbReference>
<sequence length="311" mass="32739">MRILLTGSTGFVGRHLHPWLQERGHDVTALTRSGAASASPGTIRGPVDLADIEAWQHWPDGIEAIVHLGALNPGRGDPMAGDLAAIRRANVEGTAALARRVGREGVGRMIFVSTAHVHAPHDGPIHESDPLAPASAYATSKAEAEAAFWDALAGTGTQGCVLRPAPVYGTGARGGFGALMELARRRLPLPLDRLGAPRSLLAIDQLCTAITLSLEHPAAAGETFLVADDGPLSPADIVRALREGWGRRAMVLPAPAGLMAKAAGWTGRAARWRDLSTPFVIDTSHLQQRLGWQSGADTAQRLKHMAATGIL</sequence>
<dbReference type="InterPro" id="IPR036291">
    <property type="entry name" value="NAD(P)-bd_dom_sf"/>
</dbReference>
<dbReference type="Gene3D" id="3.40.50.720">
    <property type="entry name" value="NAD(P)-binding Rossmann-like Domain"/>
    <property type="match status" value="1"/>
</dbReference>
<name>A0A6L9MGY0_9HYPH</name>